<keyword evidence="3" id="KW-1185">Reference proteome</keyword>
<dbReference type="EMBL" id="FQZC01000003">
    <property type="protein sequence ID" value="SHJ48478.1"/>
    <property type="molecule type" value="Genomic_DNA"/>
</dbReference>
<evidence type="ECO:0000313" key="2">
    <source>
        <dbReference type="EMBL" id="SHJ48478.1"/>
    </source>
</evidence>
<feature type="signal peptide" evidence="1">
    <location>
        <begin position="1"/>
        <end position="24"/>
    </location>
</feature>
<dbReference type="Proteomes" id="UP000184290">
    <property type="component" value="Unassembled WGS sequence"/>
</dbReference>
<keyword evidence="1" id="KW-0732">Signal</keyword>
<evidence type="ECO:0000256" key="1">
    <source>
        <dbReference type="SAM" id="SignalP"/>
    </source>
</evidence>
<reference evidence="2 3" key="1">
    <citation type="submission" date="2016-11" db="EMBL/GenBank/DDBJ databases">
        <authorList>
            <person name="Varghese N."/>
            <person name="Submissions S."/>
        </authorList>
    </citation>
    <scope>NUCLEOTIDE SEQUENCE [LARGE SCALE GENOMIC DNA]</scope>
    <source>
        <strain evidence="2 3">DSM 21988</strain>
    </source>
</reference>
<dbReference type="SUPFAM" id="SSF56935">
    <property type="entry name" value="Porins"/>
    <property type="match status" value="1"/>
</dbReference>
<gene>
    <name evidence="2" type="ORF">SAMN02745911_2631</name>
</gene>
<dbReference type="RefSeq" id="WP_244489405.1">
    <property type="nucleotide sequence ID" value="NZ_FQZC01000003.1"/>
</dbReference>
<sequence>MGRLGGLLASAAMFVAAGSGAASAAGFQRGIADTDILYEPGMFSARFGMTYVSPERGFSSIEGVSGDYGQYTGTYRLPSPAIKFGNGPFACAGTYIESFAAEANYSSLPGGAQPVDPATGSRVQSLEFDSNEWGVTCRASYDADMGRFSLLGGVFFEDFNFQGTSLGSAAVPAAAVNPALPATAALVIPVSLSVDARGDYEPGYRIGLAYEKPEIALRAQILYRSEVTHSSPDGTGFATITGPGRIISASGATLGIVPEAVLPTLPAGVAFLNDVISPQSLYVNFQTGIAEDTLLLANFRWTDWSTNRDVLVTYQSALGARENNSPYYWDDGYSFQIGLGRAFNEEISAAVMLGYDSGVSTGAETTYTDLYTVSGGVSFKQNFGEIRVGGLVGYWTDGSQSVDRGAIFNAEVDNDWVYAASASFKLNF</sequence>
<evidence type="ECO:0000313" key="3">
    <source>
        <dbReference type="Proteomes" id="UP000184290"/>
    </source>
</evidence>
<accession>A0ABY1IMN4</accession>
<comment type="caution">
    <text evidence="2">The sequence shown here is derived from an EMBL/GenBank/DDBJ whole genome shotgun (WGS) entry which is preliminary data.</text>
</comment>
<organism evidence="2 3">
    <name type="scientific">Aureimonas altamirensis DSM 21988</name>
    <dbReference type="NCBI Taxonomy" id="1121026"/>
    <lineage>
        <taxon>Bacteria</taxon>
        <taxon>Pseudomonadati</taxon>
        <taxon>Pseudomonadota</taxon>
        <taxon>Alphaproteobacteria</taxon>
        <taxon>Hyphomicrobiales</taxon>
        <taxon>Aurantimonadaceae</taxon>
        <taxon>Aureimonas</taxon>
    </lineage>
</organism>
<name>A0ABY1IMN4_9HYPH</name>
<dbReference type="Gene3D" id="2.40.160.60">
    <property type="entry name" value="Outer membrane protein transport protein (OMPP1/FadL/TodX)"/>
    <property type="match status" value="1"/>
</dbReference>
<proteinExistence type="predicted"/>
<feature type="chain" id="PRO_5047074922" evidence="1">
    <location>
        <begin position="25"/>
        <end position="428"/>
    </location>
</feature>
<protein>
    <submittedName>
        <fullName evidence="2">Long-chain fatty acid transport protein</fullName>
    </submittedName>
</protein>